<name>A0AAU9J175_9CILI</name>
<dbReference type="InterPro" id="IPR029063">
    <property type="entry name" value="SAM-dependent_MTases_sf"/>
</dbReference>
<comment type="caution">
    <text evidence="9">The sequence shown here is derived from an EMBL/GenBank/DDBJ whole genome shotgun (WGS) entry which is preliminary data.</text>
</comment>
<evidence type="ECO:0000256" key="7">
    <source>
        <dbReference type="ARBA" id="ARBA00023242"/>
    </source>
</evidence>
<dbReference type="FunFam" id="1.10.10.2150:FF:000001">
    <property type="entry name" value="Ribosomal RNA-processing protein 8"/>
    <property type="match status" value="1"/>
</dbReference>
<dbReference type="InterPro" id="IPR042036">
    <property type="entry name" value="RRP8_N"/>
</dbReference>
<evidence type="ECO:0000256" key="3">
    <source>
        <dbReference type="ARBA" id="ARBA00022552"/>
    </source>
</evidence>
<dbReference type="Gene3D" id="1.10.10.2150">
    <property type="entry name" value="Ribosomal RNA-processing protein 8, N-terminal domain"/>
    <property type="match status" value="1"/>
</dbReference>
<keyword evidence="5 8" id="KW-0808">Transferase</keyword>
<keyword evidence="6 8" id="KW-0949">S-adenosyl-L-methionine</keyword>
<protein>
    <recommendedName>
        <fullName evidence="8">Ribosomal RNA-processing protein 8</fullName>
        <ecNumber evidence="8">2.1.1.-</ecNumber>
    </recommendedName>
</protein>
<keyword evidence="3 8" id="KW-0698">rRNA processing</keyword>
<dbReference type="CDD" id="cd02440">
    <property type="entry name" value="AdoMet_MTases"/>
    <property type="match status" value="1"/>
</dbReference>
<organism evidence="9 10">
    <name type="scientific">Blepharisma stoltei</name>
    <dbReference type="NCBI Taxonomy" id="1481888"/>
    <lineage>
        <taxon>Eukaryota</taxon>
        <taxon>Sar</taxon>
        <taxon>Alveolata</taxon>
        <taxon>Ciliophora</taxon>
        <taxon>Postciliodesmatophora</taxon>
        <taxon>Heterotrichea</taxon>
        <taxon>Heterotrichida</taxon>
        <taxon>Blepharismidae</taxon>
        <taxon>Blepharisma</taxon>
    </lineage>
</organism>
<dbReference type="PANTHER" id="PTHR12787:SF0">
    <property type="entry name" value="RIBOSOMAL RNA-PROCESSING PROTEIN 8"/>
    <property type="match status" value="1"/>
</dbReference>
<evidence type="ECO:0000256" key="2">
    <source>
        <dbReference type="ARBA" id="ARBA00006301"/>
    </source>
</evidence>
<dbReference type="GO" id="GO:0005730">
    <property type="term" value="C:nucleolus"/>
    <property type="evidence" value="ECO:0007669"/>
    <property type="project" value="UniProtKB-SubCell"/>
</dbReference>
<keyword evidence="7 8" id="KW-0539">Nucleus</keyword>
<dbReference type="GO" id="GO:0006364">
    <property type="term" value="P:rRNA processing"/>
    <property type="evidence" value="ECO:0007669"/>
    <property type="project" value="UniProtKB-UniRule"/>
</dbReference>
<dbReference type="InterPro" id="IPR007823">
    <property type="entry name" value="RRP8"/>
</dbReference>
<dbReference type="Gene3D" id="3.40.50.150">
    <property type="entry name" value="Vaccinia Virus protein VP39"/>
    <property type="match status" value="1"/>
</dbReference>
<evidence type="ECO:0000256" key="6">
    <source>
        <dbReference type="ARBA" id="ARBA00022691"/>
    </source>
</evidence>
<comment type="similarity">
    <text evidence="2 8">Belongs to the methyltransferase superfamily. RRP8 family.</text>
</comment>
<dbReference type="Pfam" id="PF05148">
    <property type="entry name" value="Methyltransf_8"/>
    <property type="match status" value="1"/>
</dbReference>
<keyword evidence="10" id="KW-1185">Reference proteome</keyword>
<dbReference type="PANTHER" id="PTHR12787">
    <property type="entry name" value="RIBOSOMAL RNA-PROCESSING PROTEIN 8"/>
    <property type="match status" value="1"/>
</dbReference>
<evidence type="ECO:0000313" key="10">
    <source>
        <dbReference type="Proteomes" id="UP001162131"/>
    </source>
</evidence>
<dbReference type="GO" id="GO:0008168">
    <property type="term" value="F:methyltransferase activity"/>
    <property type="evidence" value="ECO:0007669"/>
    <property type="project" value="UniProtKB-KW"/>
</dbReference>
<proteinExistence type="inferred from homology"/>
<accession>A0AAU9J175</accession>
<dbReference type="EMBL" id="CAJZBQ010000018">
    <property type="protein sequence ID" value="CAG9317281.1"/>
    <property type="molecule type" value="Genomic_DNA"/>
</dbReference>
<keyword evidence="4 8" id="KW-0489">Methyltransferase</keyword>
<dbReference type="SUPFAM" id="SSF53335">
    <property type="entry name" value="S-adenosyl-L-methionine-dependent methyltransferases"/>
    <property type="match status" value="1"/>
</dbReference>
<dbReference type="AlphaFoldDB" id="A0AAU9J175"/>
<sequence length="221" mass="25748">MKRKRSREDRLQGGKFRFLNEMLYTTESSRSFKLFQENPEMFEEYHKGFKSQIESWPVKPISLVEEEVRKLYSGNPIKLADLGCGDGILYTKLSDLERIKVYSYDLIAKADHITACDITKLPLQDRALDIAVFCLSLMGTNHVEMVKEAYRCLKKKGYLIVAEVASRFVHDEFIDKMKLLGFKLNKEIIPNSFFSLFIFRKFGQCSSQPESLLNPCIYKKR</sequence>
<reference evidence="9" key="1">
    <citation type="submission" date="2021-09" db="EMBL/GenBank/DDBJ databases">
        <authorList>
            <consortium name="AG Swart"/>
            <person name="Singh M."/>
            <person name="Singh A."/>
            <person name="Seah K."/>
            <person name="Emmerich C."/>
        </authorList>
    </citation>
    <scope>NUCLEOTIDE SEQUENCE</scope>
    <source>
        <strain evidence="9">ATCC30299</strain>
    </source>
</reference>
<comment type="function">
    <text evidence="8">Probable methyltransferase required to silence rDNA.</text>
</comment>
<gene>
    <name evidence="9" type="ORF">BSTOLATCC_MIC18534</name>
</gene>
<evidence type="ECO:0000256" key="8">
    <source>
        <dbReference type="RuleBase" id="RU365074"/>
    </source>
</evidence>
<dbReference type="Proteomes" id="UP001162131">
    <property type="component" value="Unassembled WGS sequence"/>
</dbReference>
<evidence type="ECO:0000256" key="5">
    <source>
        <dbReference type="ARBA" id="ARBA00022679"/>
    </source>
</evidence>
<dbReference type="GO" id="GO:0032259">
    <property type="term" value="P:methylation"/>
    <property type="evidence" value="ECO:0007669"/>
    <property type="project" value="UniProtKB-KW"/>
</dbReference>
<comment type="subcellular location">
    <subcellularLocation>
        <location evidence="1 8">Nucleus</location>
        <location evidence="1 8">Nucleolus</location>
    </subcellularLocation>
</comment>
<evidence type="ECO:0000256" key="4">
    <source>
        <dbReference type="ARBA" id="ARBA00022603"/>
    </source>
</evidence>
<dbReference type="EC" id="2.1.1.-" evidence="8"/>
<evidence type="ECO:0000313" key="9">
    <source>
        <dbReference type="EMBL" id="CAG9317281.1"/>
    </source>
</evidence>
<evidence type="ECO:0000256" key="1">
    <source>
        <dbReference type="ARBA" id="ARBA00004604"/>
    </source>
</evidence>